<keyword evidence="1" id="KW-1133">Transmembrane helix</keyword>
<feature type="transmembrane region" description="Helical" evidence="1">
    <location>
        <begin position="349"/>
        <end position="368"/>
    </location>
</feature>
<feature type="transmembrane region" description="Helical" evidence="1">
    <location>
        <begin position="681"/>
        <end position="700"/>
    </location>
</feature>
<proteinExistence type="predicted"/>
<organism evidence="3 4">
    <name type="scientific">Folsomia candida</name>
    <name type="common">Springtail</name>
    <dbReference type="NCBI Taxonomy" id="158441"/>
    <lineage>
        <taxon>Eukaryota</taxon>
        <taxon>Metazoa</taxon>
        <taxon>Ecdysozoa</taxon>
        <taxon>Arthropoda</taxon>
        <taxon>Hexapoda</taxon>
        <taxon>Collembola</taxon>
        <taxon>Entomobryomorpha</taxon>
        <taxon>Isotomoidea</taxon>
        <taxon>Isotomidae</taxon>
        <taxon>Proisotominae</taxon>
        <taxon>Folsomia</taxon>
    </lineage>
</organism>
<feature type="transmembrane region" description="Helical" evidence="1">
    <location>
        <begin position="712"/>
        <end position="732"/>
    </location>
</feature>
<feature type="transmembrane region" description="Helical" evidence="1">
    <location>
        <begin position="406"/>
        <end position="427"/>
    </location>
</feature>
<dbReference type="AlphaFoldDB" id="A0A226D0U3"/>
<keyword evidence="2" id="KW-0732">Signal</keyword>
<comment type="caution">
    <text evidence="3">The sequence shown here is derived from an EMBL/GenBank/DDBJ whole genome shotgun (WGS) entry which is preliminary data.</text>
</comment>
<gene>
    <name evidence="3" type="ORF">Fcan01_26561</name>
</gene>
<keyword evidence="4" id="KW-1185">Reference proteome</keyword>
<name>A0A226D0U3_FOLCA</name>
<reference evidence="3 4" key="1">
    <citation type="submission" date="2015-12" db="EMBL/GenBank/DDBJ databases">
        <title>The genome of Folsomia candida.</title>
        <authorList>
            <person name="Faddeeva A."/>
            <person name="Derks M.F."/>
            <person name="Anvar Y."/>
            <person name="Smit S."/>
            <person name="Van Straalen N."/>
            <person name="Roelofs D."/>
        </authorList>
    </citation>
    <scope>NUCLEOTIDE SEQUENCE [LARGE SCALE GENOMIC DNA]</scope>
    <source>
        <strain evidence="3 4">VU population</strain>
        <tissue evidence="3">Whole body</tissue>
    </source>
</reference>
<dbReference type="EMBL" id="LNIX01000044">
    <property type="protein sequence ID" value="OXA38670.1"/>
    <property type="molecule type" value="Genomic_DNA"/>
</dbReference>
<protein>
    <submittedName>
        <fullName evidence="3">Uncharacterized protein</fullName>
    </submittedName>
</protein>
<evidence type="ECO:0000256" key="2">
    <source>
        <dbReference type="SAM" id="SignalP"/>
    </source>
</evidence>
<keyword evidence="1" id="KW-0812">Transmembrane</keyword>
<evidence type="ECO:0000313" key="3">
    <source>
        <dbReference type="EMBL" id="OXA38670.1"/>
    </source>
</evidence>
<evidence type="ECO:0000256" key="1">
    <source>
        <dbReference type="SAM" id="Phobius"/>
    </source>
</evidence>
<evidence type="ECO:0000313" key="4">
    <source>
        <dbReference type="Proteomes" id="UP000198287"/>
    </source>
</evidence>
<keyword evidence="1" id="KW-0472">Membrane</keyword>
<feature type="signal peptide" evidence="2">
    <location>
        <begin position="1"/>
        <end position="24"/>
    </location>
</feature>
<sequence>MLFLNRSRLLQSLLLHIIFTNAVAGKEVQSKQITIPRKFAEYLLPFENCTTMIYTPTNFSLISLTGLTVGPIVILNYQMYRSSRATGTMFDKFALKQRRNSAPHCWATFAILPEQSGLLASIRPFIVHSCFVDSTWESQYFIWVTTNPIDVHEYLNDKIVLDNFGLRDVLIVDVKSLMEKSQLLRFRYHNLYHIETPPIGIEHSKPWYTIDCVHQHCFNELGMISKNVSKLNKYFWSSPYQFTTSILTPSYFSGRMDLSFHGFRKIVNLTTLNGFLSFLILQDMWALELANVTAQHRIPFIRRLALINRRGFTFTLYEYQSYSFVSCYNVKSSFDLVSALLSPFDTASWTWLAISFTTVVTIVTAFRTKFVSDGLYLMVGISLENSVLLSRAIYEARFGREKHYLLGLYTIVAVWILLVGTILANWYKTWFTMEMIIPTKFQSPWDSVFDVKGIQILMPFLLLQTYDRDLLPPRVAHYRYKYFYMQILFRCKEIMSEGTKYERLVQYSRTARSLFEGLIHHFGYDENLNIVGNGMFTGWPENPPAYNKSALQDFPIQPVEYNREDSYEIFKTLLSCGKVALLDTKENIVRMTSYLNDNDKKITFVSGHGDSFFSTFTGWVWLPVRESYAEKRLKVMISSGIWAHWNSLYKLWHLEKQLDHYANWTHPKVEAVSKLDFGSKIITGFYVYGVCLVLCILALFGEILRHNFLVRVIWWIHKLSVGVTSQIVYLHIQNTFKSLLVTTNHSFKMLL</sequence>
<feature type="chain" id="PRO_5013234395" evidence="2">
    <location>
        <begin position="25"/>
        <end position="751"/>
    </location>
</feature>
<accession>A0A226D0U3</accession>
<dbReference type="Proteomes" id="UP000198287">
    <property type="component" value="Unassembled WGS sequence"/>
</dbReference>